<protein>
    <submittedName>
        <fullName evidence="3">Uncharacterized protein</fullName>
    </submittedName>
</protein>
<name>A0A1G1WER8_9BACT</name>
<evidence type="ECO:0000256" key="2">
    <source>
        <dbReference type="SAM" id="Phobius"/>
    </source>
</evidence>
<feature type="transmembrane region" description="Helical" evidence="2">
    <location>
        <begin position="107"/>
        <end position="126"/>
    </location>
</feature>
<gene>
    <name evidence="3" type="ORF">A2Z24_01345</name>
</gene>
<accession>A0A1G1WER8</accession>
<proteinExistence type="predicted"/>
<feature type="transmembrane region" description="Helical" evidence="2">
    <location>
        <begin position="133"/>
        <end position="153"/>
    </location>
</feature>
<dbReference type="EMBL" id="MHCT01000013">
    <property type="protein sequence ID" value="OGY26196.1"/>
    <property type="molecule type" value="Genomic_DNA"/>
</dbReference>
<evidence type="ECO:0000313" key="3">
    <source>
        <dbReference type="EMBL" id="OGY26196.1"/>
    </source>
</evidence>
<sequence length="267" mass="29801">MPEQPNQSTDYIPPWRSPTETPESELPQQSIPEEQPSQPSSSTAPSDKNTGKTSWITILVVVLLIIGVVVGLLIYGVSSEFYSFVAEGSVETIQKSMFLNVFTHSNFFKLLVGYLIMSLLASYLIFFRKTGSASRVVLVMLILLMIIILGSNYPHVRQETNEFNSLLETVKYPTVSKYEFDRFRAITQNDRHIDFIVNDEIGNVLNHYKTNVASTNNYDPLSPSSVTEPFGKGNFHAADISFKNGIVVSLLSESGSRKTEVRAGKAY</sequence>
<dbReference type="Proteomes" id="UP000177588">
    <property type="component" value="Unassembled WGS sequence"/>
</dbReference>
<evidence type="ECO:0000256" key="1">
    <source>
        <dbReference type="SAM" id="MobiDB-lite"/>
    </source>
</evidence>
<comment type="caution">
    <text evidence="3">The sequence shown here is derived from an EMBL/GenBank/DDBJ whole genome shotgun (WGS) entry which is preliminary data.</text>
</comment>
<reference evidence="3 4" key="1">
    <citation type="journal article" date="2016" name="Nat. Commun.">
        <title>Thousands of microbial genomes shed light on interconnected biogeochemical processes in an aquifer system.</title>
        <authorList>
            <person name="Anantharaman K."/>
            <person name="Brown C.T."/>
            <person name="Hug L.A."/>
            <person name="Sharon I."/>
            <person name="Castelle C.J."/>
            <person name="Probst A.J."/>
            <person name="Thomas B.C."/>
            <person name="Singh A."/>
            <person name="Wilkins M.J."/>
            <person name="Karaoz U."/>
            <person name="Brodie E.L."/>
            <person name="Williams K.H."/>
            <person name="Hubbard S.S."/>
            <person name="Banfield J.F."/>
        </authorList>
    </citation>
    <scope>NUCLEOTIDE SEQUENCE [LARGE SCALE GENOMIC DNA]</scope>
</reference>
<keyword evidence="2" id="KW-1133">Transmembrane helix</keyword>
<feature type="compositionally biased region" description="Low complexity" evidence="1">
    <location>
        <begin position="24"/>
        <end position="46"/>
    </location>
</feature>
<evidence type="ECO:0000313" key="4">
    <source>
        <dbReference type="Proteomes" id="UP000177588"/>
    </source>
</evidence>
<feature type="compositionally biased region" description="Polar residues" evidence="1">
    <location>
        <begin position="1"/>
        <end position="10"/>
    </location>
</feature>
<dbReference type="AlphaFoldDB" id="A0A1G1WER8"/>
<feature type="transmembrane region" description="Helical" evidence="2">
    <location>
        <begin position="55"/>
        <end position="77"/>
    </location>
</feature>
<keyword evidence="2" id="KW-0472">Membrane</keyword>
<keyword evidence="2" id="KW-0812">Transmembrane</keyword>
<organism evidence="3 4">
    <name type="scientific">Candidatus Woykebacteria bacterium RBG_16_44_10</name>
    <dbReference type="NCBI Taxonomy" id="1802597"/>
    <lineage>
        <taxon>Bacteria</taxon>
        <taxon>Candidatus Woykeibacteriota</taxon>
    </lineage>
</organism>
<feature type="region of interest" description="Disordered" evidence="1">
    <location>
        <begin position="1"/>
        <end position="50"/>
    </location>
</feature>